<dbReference type="Pfam" id="PF15038">
    <property type="entry name" value="Jiraiya"/>
    <property type="match status" value="1"/>
</dbReference>
<evidence type="ECO:0000313" key="2">
    <source>
        <dbReference type="EMBL" id="VDK56872.1"/>
    </source>
</evidence>
<feature type="transmembrane region" description="Helical" evidence="1">
    <location>
        <begin position="177"/>
        <end position="197"/>
    </location>
</feature>
<dbReference type="Proteomes" id="UP000267096">
    <property type="component" value="Unassembled WGS sequence"/>
</dbReference>
<organism evidence="4">
    <name type="scientific">Anisakis simplex</name>
    <name type="common">Herring worm</name>
    <dbReference type="NCBI Taxonomy" id="6269"/>
    <lineage>
        <taxon>Eukaryota</taxon>
        <taxon>Metazoa</taxon>
        <taxon>Ecdysozoa</taxon>
        <taxon>Nematoda</taxon>
        <taxon>Chromadorea</taxon>
        <taxon>Rhabditida</taxon>
        <taxon>Spirurina</taxon>
        <taxon>Ascaridomorpha</taxon>
        <taxon>Ascaridoidea</taxon>
        <taxon>Anisakidae</taxon>
        <taxon>Anisakis</taxon>
        <taxon>Anisakis simplex complex</taxon>
    </lineage>
</organism>
<gene>
    <name evidence="2" type="ORF">ASIM_LOCUS16106</name>
</gene>
<reference evidence="2 3" key="2">
    <citation type="submission" date="2018-11" db="EMBL/GenBank/DDBJ databases">
        <authorList>
            <consortium name="Pathogen Informatics"/>
        </authorList>
    </citation>
    <scope>NUCLEOTIDE SEQUENCE [LARGE SCALE GENOMIC DNA]</scope>
</reference>
<feature type="transmembrane region" description="Helical" evidence="1">
    <location>
        <begin position="76"/>
        <end position="100"/>
    </location>
</feature>
<evidence type="ECO:0000313" key="4">
    <source>
        <dbReference type="WBParaSite" id="ASIM_0001669901-mRNA-1"/>
    </source>
</evidence>
<keyword evidence="1" id="KW-0812">Transmembrane</keyword>
<dbReference type="WBParaSite" id="ASIM_0001669901-mRNA-1">
    <property type="protein sequence ID" value="ASIM_0001669901-mRNA-1"/>
    <property type="gene ID" value="ASIM_0001669901"/>
</dbReference>
<keyword evidence="3" id="KW-1185">Reference proteome</keyword>
<keyword evidence="1" id="KW-0472">Membrane</keyword>
<proteinExistence type="predicted"/>
<name>A0A0M3K6V8_ANISI</name>
<dbReference type="OrthoDB" id="5837516at2759"/>
<evidence type="ECO:0000256" key="1">
    <source>
        <dbReference type="SAM" id="Phobius"/>
    </source>
</evidence>
<protein>
    <submittedName>
        <fullName evidence="4">PGG domain-containing protein</fullName>
    </submittedName>
</protein>
<sequence>MCALPSSTSTPYRAPLIAVSQSSYYSDFNPSALASPSSRRIHAMQKKVPLEADTNTNTNMRNEHLKARIDVSKVKLSLLLLTLMSIGSILFAFLAIQILLSIHSNVGMHEKSFVYTLSRDSLKRFIWEASSSISLISITSSMCAFFIATIQLFFAIKMLKSSPTAISRVLAFLNEGRYLRCVVFSIWFFSILIFIAGEILCVQSC</sequence>
<accession>A0A0M3K6V8</accession>
<evidence type="ECO:0000313" key="3">
    <source>
        <dbReference type="Proteomes" id="UP000267096"/>
    </source>
</evidence>
<dbReference type="EMBL" id="UYRR01032811">
    <property type="protein sequence ID" value="VDK56872.1"/>
    <property type="molecule type" value="Genomic_DNA"/>
</dbReference>
<dbReference type="InterPro" id="IPR029201">
    <property type="entry name" value="Jiraiya"/>
</dbReference>
<feature type="transmembrane region" description="Helical" evidence="1">
    <location>
        <begin position="133"/>
        <end position="156"/>
    </location>
</feature>
<keyword evidence="1" id="KW-1133">Transmembrane helix</keyword>
<reference evidence="4" key="1">
    <citation type="submission" date="2017-02" db="UniProtKB">
        <authorList>
            <consortium name="WormBaseParasite"/>
        </authorList>
    </citation>
    <scope>IDENTIFICATION</scope>
</reference>
<dbReference type="AlphaFoldDB" id="A0A0M3K6V8"/>